<dbReference type="Ensembl" id="ENSCHIT00000012353.1">
    <property type="protein sequence ID" value="ENSCHIP00000004829.1"/>
    <property type="gene ID" value="ENSCHIG00000008959.1"/>
</dbReference>
<dbReference type="Proteomes" id="UP000291000">
    <property type="component" value="Chromosome 15"/>
</dbReference>
<dbReference type="InterPro" id="IPR007237">
    <property type="entry name" value="CD20-like"/>
</dbReference>
<dbReference type="GO" id="GO:0007166">
    <property type="term" value="P:cell surface receptor signaling pathway"/>
    <property type="evidence" value="ECO:0007669"/>
    <property type="project" value="TreeGrafter"/>
</dbReference>
<evidence type="ECO:0000256" key="4">
    <source>
        <dbReference type="ARBA" id="ARBA00022989"/>
    </source>
</evidence>
<keyword evidence="5 6" id="KW-0472">Membrane</keyword>
<dbReference type="Pfam" id="PF04103">
    <property type="entry name" value="CD20"/>
    <property type="match status" value="1"/>
</dbReference>
<feature type="transmembrane region" description="Helical" evidence="6">
    <location>
        <begin position="56"/>
        <end position="73"/>
    </location>
</feature>
<dbReference type="GeneTree" id="ENSGT00900000141581"/>
<evidence type="ECO:0000256" key="5">
    <source>
        <dbReference type="ARBA" id="ARBA00023136"/>
    </source>
</evidence>
<name>A0A452DYG1_CAPHI</name>
<dbReference type="Bgee" id="ENSCHIG00000008959">
    <property type="expression patterns" value="Expressed in regional part of brain and 3 other cell types or tissues"/>
</dbReference>
<evidence type="ECO:0000256" key="2">
    <source>
        <dbReference type="ARBA" id="ARBA00009565"/>
    </source>
</evidence>
<comment type="similarity">
    <text evidence="2">Belongs to the MS4A family.</text>
</comment>
<dbReference type="OMA" id="WPHKSGI"/>
<dbReference type="PANTHER" id="PTHR23320:SF121">
    <property type="entry name" value="MEMBRANE-SPANNING 4-DOMAINS, SUBFAMILY A, MEMBER 19"/>
    <property type="match status" value="1"/>
</dbReference>
<dbReference type="GO" id="GO:0005886">
    <property type="term" value="C:plasma membrane"/>
    <property type="evidence" value="ECO:0007669"/>
    <property type="project" value="TreeGrafter"/>
</dbReference>
<evidence type="ECO:0000313" key="10">
    <source>
        <dbReference type="Proteomes" id="UP000694566"/>
    </source>
</evidence>
<dbReference type="PANTHER" id="PTHR23320">
    <property type="entry name" value="MEMBRANE-SPANNING 4-DOMAINS SUBFAMILY A MS4A -RELATED"/>
    <property type="match status" value="1"/>
</dbReference>
<dbReference type="AlphaFoldDB" id="A0A452DYG1"/>
<feature type="transmembrane region" description="Helical" evidence="6">
    <location>
        <begin position="12"/>
        <end position="36"/>
    </location>
</feature>
<evidence type="ECO:0000256" key="1">
    <source>
        <dbReference type="ARBA" id="ARBA00004141"/>
    </source>
</evidence>
<accession>A0A452DYG1</accession>
<feature type="transmembrane region" description="Helical" evidence="6">
    <location>
        <begin position="94"/>
        <end position="114"/>
    </location>
</feature>
<evidence type="ECO:0000313" key="8">
    <source>
        <dbReference type="Ensembl" id="ENSCHIP00010032185.1"/>
    </source>
</evidence>
<dbReference type="InterPro" id="IPR030417">
    <property type="entry name" value="MS4A"/>
</dbReference>
<reference evidence="7" key="3">
    <citation type="submission" date="2025-05" db="UniProtKB">
        <authorList>
            <consortium name="Ensembl"/>
        </authorList>
    </citation>
    <scope>IDENTIFICATION</scope>
</reference>
<dbReference type="EMBL" id="LWLT01000015">
    <property type="status" value="NOT_ANNOTATED_CDS"/>
    <property type="molecule type" value="Genomic_DNA"/>
</dbReference>
<organism evidence="7 9">
    <name type="scientific">Capra hircus</name>
    <name type="common">Goat</name>
    <dbReference type="NCBI Taxonomy" id="9925"/>
    <lineage>
        <taxon>Eukaryota</taxon>
        <taxon>Metazoa</taxon>
        <taxon>Chordata</taxon>
        <taxon>Craniata</taxon>
        <taxon>Vertebrata</taxon>
        <taxon>Euteleostomi</taxon>
        <taxon>Mammalia</taxon>
        <taxon>Eutheria</taxon>
        <taxon>Laurasiatheria</taxon>
        <taxon>Artiodactyla</taxon>
        <taxon>Ruminantia</taxon>
        <taxon>Pecora</taxon>
        <taxon>Bovidae</taxon>
        <taxon>Caprinae</taxon>
        <taxon>Capra</taxon>
    </lineage>
</organism>
<feature type="transmembrane region" description="Helical" evidence="6">
    <location>
        <begin position="126"/>
        <end position="144"/>
    </location>
</feature>
<keyword evidence="3 6" id="KW-0812">Transmembrane</keyword>
<evidence type="ECO:0000313" key="7">
    <source>
        <dbReference type="Ensembl" id="ENSCHIP00000004829.1"/>
    </source>
</evidence>
<keyword evidence="4 6" id="KW-1133">Transmembrane helix</keyword>
<evidence type="ECO:0000256" key="3">
    <source>
        <dbReference type="ARBA" id="ARBA00022692"/>
    </source>
</evidence>
<reference evidence="8 10" key="2">
    <citation type="submission" date="2019-03" db="EMBL/GenBank/DDBJ databases">
        <title>Genome sequencing and reference-guided assembly of Black Bengal Goat (Capra hircus).</title>
        <authorList>
            <person name="Siddiki A.Z."/>
            <person name="Baten A."/>
            <person name="Billah M."/>
            <person name="Alam M.A.U."/>
            <person name="Shawrob K.S.M."/>
            <person name="Saha S."/>
            <person name="Chowdhury M."/>
            <person name="Rahman A.H."/>
            <person name="Stear M."/>
            <person name="Miah G."/>
            <person name="Das G.B."/>
            <person name="Hossain M.M."/>
            <person name="Kumkum M."/>
            <person name="Islam M.S."/>
            <person name="Mollah A.M."/>
            <person name="Ahsan A."/>
            <person name="Tusar F."/>
            <person name="Khan M.K.I."/>
        </authorList>
    </citation>
    <scope>NUCLEOTIDE SEQUENCE [LARGE SCALE GENOMIC DNA]</scope>
</reference>
<comment type="subcellular location">
    <subcellularLocation>
        <location evidence="1">Membrane</location>
        <topology evidence="1">Multi-pass membrane protein</topology>
    </subcellularLocation>
</comment>
<reference evidence="7 9" key="1">
    <citation type="submission" date="2016-04" db="EMBL/GenBank/DDBJ databases">
        <title>Polished mammalian reference genomes with single-molecule sequencing and chromosome conformation capture applied to the Capra hircus genome.</title>
        <authorList>
            <person name="Bickhart D.M."/>
            <person name="Koren S."/>
            <person name="Rosen B."/>
            <person name="Hastie A."/>
            <person name="Liachko I."/>
            <person name="Sullivan S.T."/>
            <person name="Burton J."/>
            <person name="Sayre B.L."/>
            <person name="Huson H.J."/>
            <person name="Lee J."/>
            <person name="Lam E."/>
            <person name="Kelley C.M."/>
            <person name="Hutchison J.L."/>
            <person name="Zhou Y."/>
            <person name="Sun J."/>
            <person name="Crisa A."/>
            <person name="Schwartz J.C."/>
            <person name="Hammond J.A."/>
            <person name="Schroeder S.G."/>
            <person name="Liu G.E."/>
            <person name="Dunham M."/>
            <person name="Shendure J."/>
            <person name="Sonstegard T.S."/>
            <person name="Phillippy A.M."/>
            <person name="Van Tassell C.P."/>
            <person name="Smith T.P."/>
        </authorList>
    </citation>
    <scope>NUCLEOTIDE SEQUENCE [LARGE SCALE GENOMIC DNA]</scope>
</reference>
<keyword evidence="9" id="KW-1185">Reference proteome</keyword>
<dbReference type="Ensembl" id="ENSCHIT00010045282.1">
    <property type="protein sequence ID" value="ENSCHIP00010032185.1"/>
    <property type="gene ID" value="ENSCHIG00010023890.1"/>
</dbReference>
<protein>
    <submittedName>
        <fullName evidence="7">Uncharacterized protein</fullName>
    </submittedName>
</protein>
<evidence type="ECO:0000313" key="9">
    <source>
        <dbReference type="Proteomes" id="UP000291000"/>
    </source>
</evidence>
<evidence type="ECO:0000256" key="6">
    <source>
        <dbReference type="SAM" id="Phobius"/>
    </source>
</evidence>
<sequence>MPSHRLVLKKETRMLGAVQVMIGLINGALGRIWLLFYTRQFGEISTECKPVALPSGYPFWTFLFFIMSGVLTIETEKKRSPNLLKYAIRMNMNSFLLAALGLILIGFEITLFLFKRGTVFWQETTAVNLSVYLWIFSFMELIIARKVVKGGNGAFYCHRCVIRP</sequence>
<proteinExistence type="inferred from homology"/>